<dbReference type="RefSeq" id="WP_092548659.1">
    <property type="nucleotide sequence ID" value="NZ_FNPZ01000001.1"/>
</dbReference>
<protein>
    <recommendedName>
        <fullName evidence="4">WXG100 family type VII secretion target</fullName>
    </recommendedName>
</protein>
<dbReference type="EMBL" id="FNPZ01000001">
    <property type="protein sequence ID" value="SDY54364.1"/>
    <property type="molecule type" value="Genomic_DNA"/>
</dbReference>
<sequence length="532" mass="54186">MAELGPLPGDPDTVLRDATQYQRTAEAIASAAQQLRGLSGENYRSDAVDAIISTASDAAGTITQAHTRYSEAAQALLDYATPMREAHDRANALTVANRDLVDRAAVIRPQLEEYERQSQLPGPQQQTALAALEQLRGEWDSLQAQMSQAEAEWHAALDRMRQAARVAAGRVHRGNEFGDLNDSFWDSIGDFFDIVKLVAGIAQVVLKIVSLVLTVLAVVFAALAVVVPILAVVSALLFLYAQVVNIAIAVLALLQFVMNGFHILDLVLVGAAVLAAFGGGALGNALGAAAKSAAAGATAALGEAASKGIGELAQEAVSHALEAATDQVVDGILDLGDDAHSLYDSISGVGADFLETTFDGGVSAFTDTMEGIGEKVGADFAEGVQASGLGSVIDGAGQLGRAGAGLLGQGYDAAYSVATQVGDSVQSAVSSIEQSVDQASRSALGPLLGQGLDGVSSQLSHDLGGVLGGPDAGKQVSDFVSTQLGGLVGSIPGADAVVKPIADGFGDLAQHAYQATQSPHVGAGTSGGSRHG</sequence>
<keyword evidence="1" id="KW-0472">Membrane</keyword>
<name>A0A1H3KRS4_9MICO</name>
<evidence type="ECO:0000313" key="2">
    <source>
        <dbReference type="EMBL" id="SDY54364.1"/>
    </source>
</evidence>
<organism evidence="2 3">
    <name type="scientific">Herbiconiux ginsengi</name>
    <dbReference type="NCBI Taxonomy" id="381665"/>
    <lineage>
        <taxon>Bacteria</taxon>
        <taxon>Bacillati</taxon>
        <taxon>Actinomycetota</taxon>
        <taxon>Actinomycetes</taxon>
        <taxon>Micrococcales</taxon>
        <taxon>Microbacteriaceae</taxon>
        <taxon>Herbiconiux</taxon>
    </lineage>
</organism>
<dbReference type="Proteomes" id="UP000198891">
    <property type="component" value="Unassembled WGS sequence"/>
</dbReference>
<proteinExistence type="predicted"/>
<keyword evidence="1" id="KW-1133">Transmembrane helix</keyword>
<feature type="transmembrane region" description="Helical" evidence="1">
    <location>
        <begin position="204"/>
        <end position="231"/>
    </location>
</feature>
<accession>A0A1H3KRS4</accession>
<keyword evidence="3" id="KW-1185">Reference proteome</keyword>
<evidence type="ECO:0008006" key="4">
    <source>
        <dbReference type="Google" id="ProtNLM"/>
    </source>
</evidence>
<reference evidence="2 3" key="1">
    <citation type="submission" date="2016-10" db="EMBL/GenBank/DDBJ databases">
        <authorList>
            <person name="de Groot N.N."/>
        </authorList>
    </citation>
    <scope>NUCLEOTIDE SEQUENCE [LARGE SCALE GENOMIC DNA]</scope>
    <source>
        <strain evidence="2 3">CGMCC 4.3491</strain>
    </source>
</reference>
<dbReference type="STRING" id="381665.SAMN05216554_0653"/>
<dbReference type="OrthoDB" id="5095936at2"/>
<dbReference type="AlphaFoldDB" id="A0A1H3KRS4"/>
<feature type="transmembrane region" description="Helical" evidence="1">
    <location>
        <begin position="237"/>
        <end position="256"/>
    </location>
</feature>
<evidence type="ECO:0000313" key="3">
    <source>
        <dbReference type="Proteomes" id="UP000198891"/>
    </source>
</evidence>
<keyword evidence="1" id="KW-0812">Transmembrane</keyword>
<evidence type="ECO:0000256" key="1">
    <source>
        <dbReference type="SAM" id="Phobius"/>
    </source>
</evidence>
<feature type="transmembrane region" description="Helical" evidence="1">
    <location>
        <begin position="263"/>
        <end position="282"/>
    </location>
</feature>
<gene>
    <name evidence="2" type="ORF">SAMN05216554_0653</name>
</gene>